<dbReference type="InterPro" id="IPR025282">
    <property type="entry name" value="DUF4214"/>
</dbReference>
<dbReference type="Pfam" id="PF13946">
    <property type="entry name" value="DUF4214"/>
    <property type="match status" value="1"/>
</dbReference>
<dbReference type="InterPro" id="IPR002502">
    <property type="entry name" value="Amidase_domain"/>
</dbReference>
<name>A0A4Q5MZZ5_9MICO</name>
<dbReference type="RefSeq" id="WP_130102290.1">
    <property type="nucleotide sequence ID" value="NZ_SDWW01000017.1"/>
</dbReference>
<sequence>MYLQFALVALLALTGLAQSGPSEHDARAHDRAVVASVASPEAEAPTLEERDIVVPPVDATGGVEAPVEPLATPSDVDPVVADQLVTPERLESAVVEAAGFQTLGMTWPEDSEVGELAGQVRTRADGTWSEWIDLVPADDAPDAGTADAAHALRGGTDSIAIGDADAVQLSFAATAEGGPDGLSLALVGSPLSAVTDGVVGTSASSDATVRTAAYSTGLVKAVPAPRVISRAEWQAPAQVCAPDVASSLVGAVVHHTAGSNNYSSVAEAMQQIRNDAAYHISGRGWCDIGYNFIVDKWGNIYEGRANSLNQAVIGVHAGGFNTGTVGVSMLGTYGAMPSAATQDGVARIIGWRLGSYGVNPQGSMSYSTGAGENSKFINQTVNLPRVIGHRDVAYTACPGDGGYAALGWIRARAASFAYSGPLVSALYSDMLGRVVDQGGLAAWTGALNNGTSAGQLASTLAISQEYATTEVRRAYVDVLRRQPDDAGLVNWTNAVMGGVLRPEDLRGALIASQEYYNNAGGSDPAYITALYRDILFRAPQAAEASGWLSVIATTGRGTVSHGVWKSMESARIRVDEAYHQYLGRSADQAGIGGWAPVLQSRGEGALRSAIVDSDEYMQRAFARF</sequence>
<feature type="signal peptide" evidence="2">
    <location>
        <begin position="1"/>
        <end position="17"/>
    </location>
</feature>
<dbReference type="InterPro" id="IPR036505">
    <property type="entry name" value="Amidase/PGRP_sf"/>
</dbReference>
<dbReference type="InterPro" id="IPR006619">
    <property type="entry name" value="PGRP_domain_met/bac"/>
</dbReference>
<keyword evidence="2" id="KW-0732">Signal</keyword>
<protein>
    <submittedName>
        <fullName evidence="5">DUF4214 domain-containing protein</fullName>
    </submittedName>
</protein>
<feature type="domain" description="Peptidoglycan recognition protein family" evidence="4">
    <location>
        <begin position="225"/>
        <end position="371"/>
    </location>
</feature>
<evidence type="ECO:0000256" key="2">
    <source>
        <dbReference type="SAM" id="SignalP"/>
    </source>
</evidence>
<evidence type="ECO:0000313" key="5">
    <source>
        <dbReference type="EMBL" id="RYV51358.1"/>
    </source>
</evidence>
<dbReference type="GO" id="GO:0008270">
    <property type="term" value="F:zinc ion binding"/>
    <property type="evidence" value="ECO:0007669"/>
    <property type="project" value="InterPro"/>
</dbReference>
<organism evidence="5 6">
    <name type="scientific">Pengzhenrongella frigida</name>
    <dbReference type="NCBI Taxonomy" id="1259133"/>
    <lineage>
        <taxon>Bacteria</taxon>
        <taxon>Bacillati</taxon>
        <taxon>Actinomycetota</taxon>
        <taxon>Actinomycetes</taxon>
        <taxon>Micrococcales</taxon>
        <taxon>Pengzhenrongella</taxon>
    </lineage>
</organism>
<dbReference type="SMART" id="SM00701">
    <property type="entry name" value="PGRP"/>
    <property type="match status" value="1"/>
</dbReference>
<dbReference type="EMBL" id="SDWW01000017">
    <property type="protein sequence ID" value="RYV51358.1"/>
    <property type="molecule type" value="Genomic_DNA"/>
</dbReference>
<comment type="similarity">
    <text evidence="1">Belongs to the N-acetylmuramoyl-L-alanine amidase 2 family.</text>
</comment>
<reference evidence="5 6" key="1">
    <citation type="submission" date="2019-01" db="EMBL/GenBank/DDBJ databases">
        <title>Novel species of Cellulomonas.</title>
        <authorList>
            <person name="Liu Q."/>
            <person name="Xin Y.-H."/>
        </authorList>
    </citation>
    <scope>NUCLEOTIDE SEQUENCE [LARGE SCALE GENOMIC DNA]</scope>
    <source>
        <strain evidence="5 6">HLT2-17</strain>
    </source>
</reference>
<proteinExistence type="inferred from homology"/>
<dbReference type="SUPFAM" id="SSF55846">
    <property type="entry name" value="N-acetylmuramoyl-L-alanine amidase-like"/>
    <property type="match status" value="1"/>
</dbReference>
<dbReference type="PANTHER" id="PTHR11022:SF41">
    <property type="entry name" value="PEPTIDOGLYCAN-RECOGNITION PROTEIN LC-RELATED"/>
    <property type="match status" value="1"/>
</dbReference>
<evidence type="ECO:0000259" key="3">
    <source>
        <dbReference type="SMART" id="SM00644"/>
    </source>
</evidence>
<gene>
    <name evidence="5" type="ORF">EUA98_08715</name>
</gene>
<dbReference type="GO" id="GO:0008745">
    <property type="term" value="F:N-acetylmuramoyl-L-alanine amidase activity"/>
    <property type="evidence" value="ECO:0007669"/>
    <property type="project" value="InterPro"/>
</dbReference>
<dbReference type="PANTHER" id="PTHR11022">
    <property type="entry name" value="PEPTIDOGLYCAN RECOGNITION PROTEIN"/>
    <property type="match status" value="1"/>
</dbReference>
<dbReference type="SMART" id="SM00644">
    <property type="entry name" value="Ami_2"/>
    <property type="match status" value="1"/>
</dbReference>
<dbReference type="Gene3D" id="1.10.3130.20">
    <property type="entry name" value="Phycobilisome linker domain"/>
    <property type="match status" value="1"/>
</dbReference>
<dbReference type="GO" id="GO:0009253">
    <property type="term" value="P:peptidoglycan catabolic process"/>
    <property type="evidence" value="ECO:0007669"/>
    <property type="project" value="InterPro"/>
</dbReference>
<feature type="domain" description="N-acetylmuramoyl-L-alanine amidase" evidence="3">
    <location>
        <begin position="237"/>
        <end position="399"/>
    </location>
</feature>
<evidence type="ECO:0000313" key="6">
    <source>
        <dbReference type="Proteomes" id="UP000293764"/>
    </source>
</evidence>
<dbReference type="InterPro" id="IPR038255">
    <property type="entry name" value="PBS_linker_sf"/>
</dbReference>
<keyword evidence="6" id="KW-1185">Reference proteome</keyword>
<comment type="caution">
    <text evidence="5">The sequence shown here is derived from an EMBL/GenBank/DDBJ whole genome shotgun (WGS) entry which is preliminary data.</text>
</comment>
<dbReference type="Gene3D" id="3.40.80.10">
    <property type="entry name" value="Peptidoglycan recognition protein-like"/>
    <property type="match status" value="1"/>
</dbReference>
<evidence type="ECO:0000259" key="4">
    <source>
        <dbReference type="SMART" id="SM00701"/>
    </source>
</evidence>
<dbReference type="AlphaFoldDB" id="A0A4Q5MZZ5"/>
<feature type="chain" id="PRO_5039695688" evidence="2">
    <location>
        <begin position="18"/>
        <end position="624"/>
    </location>
</feature>
<accession>A0A4Q5MZZ5</accession>
<dbReference type="Proteomes" id="UP000293764">
    <property type="component" value="Unassembled WGS sequence"/>
</dbReference>
<dbReference type="CDD" id="cd06583">
    <property type="entry name" value="PGRP"/>
    <property type="match status" value="1"/>
</dbReference>
<dbReference type="InterPro" id="IPR015510">
    <property type="entry name" value="PGRP"/>
</dbReference>
<dbReference type="OrthoDB" id="514320at2"/>
<evidence type="ECO:0000256" key="1">
    <source>
        <dbReference type="ARBA" id="ARBA00007553"/>
    </source>
</evidence>
<dbReference type="Pfam" id="PF01510">
    <property type="entry name" value="Amidase_2"/>
    <property type="match status" value="1"/>
</dbReference>